<accession>A0A5B0DNH6</accession>
<feature type="domain" description="AprE-like beta-barrel" evidence="6">
    <location>
        <begin position="274"/>
        <end position="367"/>
    </location>
</feature>
<evidence type="ECO:0000256" key="3">
    <source>
        <dbReference type="ARBA" id="ARBA00022989"/>
    </source>
</evidence>
<dbReference type="InterPro" id="IPR050739">
    <property type="entry name" value="MFP"/>
</dbReference>
<dbReference type="EMBL" id="VTWH01000005">
    <property type="protein sequence ID" value="KAA0968437.1"/>
    <property type="molecule type" value="Genomic_DNA"/>
</dbReference>
<evidence type="ECO:0000256" key="1">
    <source>
        <dbReference type="ARBA" id="ARBA00004167"/>
    </source>
</evidence>
<proteinExistence type="predicted"/>
<evidence type="ECO:0000313" key="7">
    <source>
        <dbReference type="EMBL" id="KAA0968437.1"/>
    </source>
</evidence>
<dbReference type="PRINTS" id="PR01490">
    <property type="entry name" value="RTXTOXIND"/>
</dbReference>
<comment type="caution">
    <text evidence="7">The sequence shown here is derived from an EMBL/GenBank/DDBJ whole genome shotgun (WGS) entry which is preliminary data.</text>
</comment>
<comment type="subcellular location">
    <subcellularLocation>
        <location evidence="1">Membrane</location>
        <topology evidence="1">Single-pass membrane protein</topology>
    </subcellularLocation>
</comment>
<evidence type="ECO:0000256" key="4">
    <source>
        <dbReference type="ARBA" id="ARBA00023136"/>
    </source>
</evidence>
<dbReference type="Proteomes" id="UP000324738">
    <property type="component" value="Unassembled WGS sequence"/>
</dbReference>
<dbReference type="Gene3D" id="2.40.30.170">
    <property type="match status" value="1"/>
</dbReference>
<keyword evidence="4" id="KW-0472">Membrane</keyword>
<dbReference type="PANTHER" id="PTHR30386">
    <property type="entry name" value="MEMBRANE FUSION SUBUNIT OF EMRAB-TOLC MULTIDRUG EFFLUX PUMP"/>
    <property type="match status" value="1"/>
</dbReference>
<evidence type="ECO:0000256" key="2">
    <source>
        <dbReference type="ARBA" id="ARBA00022692"/>
    </source>
</evidence>
<dbReference type="SUPFAM" id="SSF111369">
    <property type="entry name" value="HlyD-like secretion proteins"/>
    <property type="match status" value="1"/>
</dbReference>
<evidence type="ECO:0000256" key="5">
    <source>
        <dbReference type="SAM" id="Coils"/>
    </source>
</evidence>
<dbReference type="GO" id="GO:0016020">
    <property type="term" value="C:membrane"/>
    <property type="evidence" value="ECO:0007669"/>
    <property type="project" value="UniProtKB-SubCell"/>
</dbReference>
<dbReference type="OrthoDB" id="9810980at2"/>
<dbReference type="Pfam" id="PF26002">
    <property type="entry name" value="Beta-barrel_AprE"/>
    <property type="match status" value="1"/>
</dbReference>
<dbReference type="SUPFAM" id="SSF56954">
    <property type="entry name" value="Outer membrane efflux proteins (OEP)"/>
    <property type="match status" value="1"/>
</dbReference>
<keyword evidence="5" id="KW-0175">Coiled coil</keyword>
<dbReference type="PANTHER" id="PTHR30386:SF26">
    <property type="entry name" value="TRANSPORT PROTEIN COMB"/>
    <property type="match status" value="1"/>
</dbReference>
<evidence type="ECO:0000259" key="6">
    <source>
        <dbReference type="Pfam" id="PF26002"/>
    </source>
</evidence>
<dbReference type="AlphaFoldDB" id="A0A5B0DNH6"/>
<dbReference type="Gene3D" id="2.40.50.100">
    <property type="match status" value="1"/>
</dbReference>
<dbReference type="RefSeq" id="WP_149301386.1">
    <property type="nucleotide sequence ID" value="NZ_VTWH01000005.1"/>
</dbReference>
<feature type="coiled-coil region" evidence="5">
    <location>
        <begin position="182"/>
        <end position="224"/>
    </location>
</feature>
<organism evidence="7 8">
    <name type="scientific">Aureimonas fodinaquatilis</name>
    <dbReference type="NCBI Taxonomy" id="2565783"/>
    <lineage>
        <taxon>Bacteria</taxon>
        <taxon>Pseudomonadati</taxon>
        <taxon>Pseudomonadota</taxon>
        <taxon>Alphaproteobacteria</taxon>
        <taxon>Hyphomicrobiales</taxon>
        <taxon>Aurantimonadaceae</taxon>
        <taxon>Aureimonas</taxon>
    </lineage>
</organism>
<reference evidence="7 8" key="1">
    <citation type="submission" date="2019-08" db="EMBL/GenBank/DDBJ databases">
        <title>Aureimonas fodiniaquatilis sp. nov., isolated from a coal mine wastewater.</title>
        <authorList>
            <person name="Kim W."/>
        </authorList>
    </citation>
    <scope>NUCLEOTIDE SEQUENCE [LARGE SCALE GENOMIC DNA]</scope>
    <source>
        <strain evidence="7 8">CAU 1482</strain>
    </source>
</reference>
<dbReference type="InterPro" id="IPR058982">
    <property type="entry name" value="Beta-barrel_AprE"/>
</dbReference>
<evidence type="ECO:0000313" key="8">
    <source>
        <dbReference type="Proteomes" id="UP000324738"/>
    </source>
</evidence>
<keyword evidence="8" id="KW-1185">Reference proteome</keyword>
<sequence>MSRAQSSSYDAKERRFPMSLLLAAGLILFVLWASVFELDEAVRTTGQIIPNERTQIVQSVDGGVVSEILVQEGQFVKAGQKLAVLERGRANAGYEESKARRAALRAALTRARAEAVSGPLIFEESVKEYPEFVDSQRRLFEQRKIALDDSISTLEQALEMSVEELRMTEALLKDGDVSKLDLLRAQRAVLELEGKLTEIKNKSVQEARAEVAKLEEELSSTAYKIDERQDILRHTDLKAPLDGVVKFLRINTVGGVLRPGDELMQIAPSDGGVMIEAKVDPTKVGSLKLDLPAIVRIDAFDYSIYGSLVGKLTLISPDTLTDTAPNGQSMSYFRIHVLLDADQSQNPKSSQIIVKPGMTATVDIMTGKRSVLRYLLKPIVRAFSGAMQEK</sequence>
<protein>
    <submittedName>
        <fullName evidence="7">HlyD family efflux transporter periplasmic adaptor subunit</fullName>
    </submittedName>
</protein>
<keyword evidence="2" id="KW-0812">Transmembrane</keyword>
<gene>
    <name evidence="7" type="ORF">FPY71_16195</name>
</gene>
<keyword evidence="3" id="KW-1133">Transmembrane helix</keyword>
<name>A0A5B0DNH6_9HYPH</name>